<sequence>MSWASSSFSPIAIGIVTCTSNDRHRCDHAKRHVALVQAQLRTWAADALHYGATIVVASDAPWPEEAGPLPAEVHYIWFPVPSPRALRLGFQRHASREGVFRPESNRTRQMLAHALAVLPSSVRFFVKIDDDAYLRLHRLAPLLRLIDPARHVYLGSVRTSWGRLDPVNGDREPHEQNNTKSDHVLEYAMGGAGYVLTRPLAEQLASRVQECTLYNGEDKDLAVCLRSCQGIEAVNFPGFWYGPPETAPPQQRDAMVAFHKLNGAAEMELVHRRYGMHAECARVDAGGDLI</sequence>
<keyword evidence="7" id="KW-0472">Membrane</keyword>
<evidence type="ECO:0000256" key="8">
    <source>
        <dbReference type="ARBA" id="ARBA00037847"/>
    </source>
</evidence>
<protein>
    <submittedName>
        <fullName evidence="10">Chondroitin sulfate</fullName>
    </submittedName>
</protein>
<dbReference type="PANTHER" id="PTHR10811">
    <property type="entry name" value="FRINGE-RELATED"/>
    <property type="match status" value="1"/>
</dbReference>
<dbReference type="OrthoDB" id="431432at2759"/>
<keyword evidence="11" id="KW-1185">Reference proteome</keyword>
<evidence type="ECO:0000256" key="7">
    <source>
        <dbReference type="ARBA" id="ARBA00023136"/>
    </source>
</evidence>
<evidence type="ECO:0000256" key="1">
    <source>
        <dbReference type="ARBA" id="ARBA00004606"/>
    </source>
</evidence>
<dbReference type="InterPro" id="IPR003378">
    <property type="entry name" value="Fringe-like_glycosylTrfase"/>
</dbReference>
<feature type="domain" description="Fringe-like glycosyltransferase" evidence="9">
    <location>
        <begin position="116"/>
        <end position="218"/>
    </location>
</feature>
<reference evidence="10 11" key="1">
    <citation type="journal article" date="2020" name="J. Phycol.">
        <title>Comparative genome analysis reveals Cyanidiococcus gen. nov., a new extremophilic red algal genus sister to Cyanidioschyzon (Cyanidioschyzonaceae, Rhodophyta).</title>
        <authorList>
            <person name="Liu S.-L."/>
            <person name="Chiang Y.-R."/>
            <person name="Yoon H.S."/>
            <person name="Fu H.-Y."/>
        </authorList>
    </citation>
    <scope>NUCLEOTIDE SEQUENCE [LARGE SCALE GENOMIC DNA]</scope>
    <source>
        <strain evidence="10 11">THAL066</strain>
    </source>
</reference>
<comment type="caution">
    <text evidence="10">The sequence shown here is derived from an EMBL/GenBank/DDBJ whole genome shotgun (WGS) entry which is preliminary data.</text>
</comment>
<dbReference type="GO" id="GO:0016020">
    <property type="term" value="C:membrane"/>
    <property type="evidence" value="ECO:0007669"/>
    <property type="project" value="UniProtKB-SubCell"/>
</dbReference>
<gene>
    <name evidence="10" type="primary">B4GALNT3</name>
    <name evidence="10" type="ORF">F1559_002315</name>
</gene>
<dbReference type="GO" id="GO:0016757">
    <property type="term" value="F:glycosyltransferase activity"/>
    <property type="evidence" value="ECO:0007669"/>
    <property type="project" value="UniProtKB-KW"/>
</dbReference>
<dbReference type="Pfam" id="PF02434">
    <property type="entry name" value="Fringe"/>
    <property type="match status" value="1"/>
</dbReference>
<comment type="subcellular location">
    <subcellularLocation>
        <location evidence="8">Endomembrane system</location>
        <topology evidence="8">Single-pass membrane protein</topology>
    </subcellularLocation>
    <subcellularLocation>
        <location evidence="1">Membrane</location>
        <topology evidence="1">Single-pass type II membrane protein</topology>
    </subcellularLocation>
</comment>
<evidence type="ECO:0000256" key="4">
    <source>
        <dbReference type="ARBA" id="ARBA00022692"/>
    </source>
</evidence>
<evidence type="ECO:0000256" key="3">
    <source>
        <dbReference type="ARBA" id="ARBA00022679"/>
    </source>
</evidence>
<keyword evidence="4" id="KW-0812">Transmembrane</keyword>
<dbReference type="EMBL" id="VWRR01000006">
    <property type="protein sequence ID" value="KAF6003550.1"/>
    <property type="molecule type" value="Genomic_DNA"/>
</dbReference>
<dbReference type="Proteomes" id="UP000530660">
    <property type="component" value="Unassembled WGS sequence"/>
</dbReference>
<dbReference type="Gene3D" id="3.90.550.50">
    <property type="match status" value="1"/>
</dbReference>
<proteinExistence type="predicted"/>
<keyword evidence="2" id="KW-0328">Glycosyltransferase</keyword>
<keyword evidence="6" id="KW-1133">Transmembrane helix</keyword>
<name>A0A7J7ILD7_9RHOD</name>
<evidence type="ECO:0000256" key="2">
    <source>
        <dbReference type="ARBA" id="ARBA00022676"/>
    </source>
</evidence>
<evidence type="ECO:0000256" key="5">
    <source>
        <dbReference type="ARBA" id="ARBA00022968"/>
    </source>
</evidence>
<evidence type="ECO:0000313" key="10">
    <source>
        <dbReference type="EMBL" id="KAF6003550.1"/>
    </source>
</evidence>
<evidence type="ECO:0000313" key="11">
    <source>
        <dbReference type="Proteomes" id="UP000530660"/>
    </source>
</evidence>
<keyword evidence="3" id="KW-0808">Transferase</keyword>
<accession>A0A7J7ILD7</accession>
<evidence type="ECO:0000256" key="6">
    <source>
        <dbReference type="ARBA" id="ARBA00022989"/>
    </source>
</evidence>
<dbReference type="GO" id="GO:0012505">
    <property type="term" value="C:endomembrane system"/>
    <property type="evidence" value="ECO:0007669"/>
    <property type="project" value="UniProtKB-SubCell"/>
</dbReference>
<evidence type="ECO:0000259" key="9">
    <source>
        <dbReference type="Pfam" id="PF02434"/>
    </source>
</evidence>
<organism evidence="10 11">
    <name type="scientific">Cyanidiococcus yangmingshanensis</name>
    <dbReference type="NCBI Taxonomy" id="2690220"/>
    <lineage>
        <taxon>Eukaryota</taxon>
        <taxon>Rhodophyta</taxon>
        <taxon>Bangiophyceae</taxon>
        <taxon>Cyanidiales</taxon>
        <taxon>Cyanidiaceae</taxon>
        <taxon>Cyanidiococcus</taxon>
    </lineage>
</organism>
<dbReference type="AlphaFoldDB" id="A0A7J7ILD7"/>
<keyword evidence="5" id="KW-0735">Signal-anchor</keyword>